<evidence type="ECO:0000256" key="1">
    <source>
        <dbReference type="ARBA" id="ARBA00004141"/>
    </source>
</evidence>
<organism evidence="6 7">
    <name type="scientific">Dyadobacter soli</name>
    <dbReference type="NCBI Taxonomy" id="659014"/>
    <lineage>
        <taxon>Bacteria</taxon>
        <taxon>Pseudomonadati</taxon>
        <taxon>Bacteroidota</taxon>
        <taxon>Cytophagia</taxon>
        <taxon>Cytophagales</taxon>
        <taxon>Spirosomataceae</taxon>
        <taxon>Dyadobacter</taxon>
    </lineage>
</organism>
<keyword evidence="7" id="KW-1185">Reference proteome</keyword>
<gene>
    <name evidence="6" type="ORF">SAMN04487996_10616</name>
</gene>
<dbReference type="OrthoDB" id="9807293at2"/>
<dbReference type="Proteomes" id="UP000198748">
    <property type="component" value="Unassembled WGS sequence"/>
</dbReference>
<feature type="transmembrane region" description="Helical" evidence="5">
    <location>
        <begin position="49"/>
        <end position="70"/>
    </location>
</feature>
<evidence type="ECO:0000256" key="4">
    <source>
        <dbReference type="ARBA" id="ARBA00023136"/>
    </source>
</evidence>
<proteinExistence type="predicted"/>
<dbReference type="SUPFAM" id="SSF81338">
    <property type="entry name" value="Aquaporin-like"/>
    <property type="match status" value="1"/>
</dbReference>
<dbReference type="AlphaFoldDB" id="A0A1G7EBN1"/>
<dbReference type="EMBL" id="FNAN01000006">
    <property type="protein sequence ID" value="SDE61081.1"/>
    <property type="molecule type" value="Genomic_DNA"/>
</dbReference>
<keyword evidence="3 5" id="KW-1133">Transmembrane helix</keyword>
<evidence type="ECO:0000313" key="7">
    <source>
        <dbReference type="Proteomes" id="UP000198748"/>
    </source>
</evidence>
<evidence type="ECO:0000256" key="2">
    <source>
        <dbReference type="ARBA" id="ARBA00022692"/>
    </source>
</evidence>
<comment type="subcellular location">
    <subcellularLocation>
        <location evidence="1">Membrane</location>
        <topology evidence="1">Multi-pass membrane protein</topology>
    </subcellularLocation>
</comment>
<name>A0A1G7EBN1_9BACT</name>
<keyword evidence="4 5" id="KW-0472">Membrane</keyword>
<reference evidence="7" key="1">
    <citation type="submission" date="2016-10" db="EMBL/GenBank/DDBJ databases">
        <authorList>
            <person name="Varghese N."/>
            <person name="Submissions S."/>
        </authorList>
    </citation>
    <scope>NUCLEOTIDE SEQUENCE [LARGE SCALE GENOMIC DNA]</scope>
    <source>
        <strain evidence="7">DSM 25329</strain>
    </source>
</reference>
<dbReference type="STRING" id="659014.SAMN04487996_10616"/>
<evidence type="ECO:0000256" key="5">
    <source>
        <dbReference type="SAM" id="Phobius"/>
    </source>
</evidence>
<accession>A0A1G7EBN1</accession>
<dbReference type="InterPro" id="IPR023271">
    <property type="entry name" value="Aquaporin-like"/>
</dbReference>
<feature type="transmembrane region" description="Helical" evidence="5">
    <location>
        <begin position="77"/>
        <end position="101"/>
    </location>
</feature>
<feature type="transmembrane region" description="Helical" evidence="5">
    <location>
        <begin position="12"/>
        <end position="29"/>
    </location>
</feature>
<evidence type="ECO:0000313" key="6">
    <source>
        <dbReference type="EMBL" id="SDE61081.1"/>
    </source>
</evidence>
<sequence>MLKISDRRSDSYAVPSIIFAVILSTYLFIDNQIGDVVGSCCGEHSHGGYNVIAILVSELVVNSISLIFILGFCYPSVLFCFGALAIGLAPALIDLISISVINKSVNLAHNISLAIFGAWAIGQL</sequence>
<protein>
    <submittedName>
        <fullName evidence="6">Uncharacterized protein</fullName>
    </submittedName>
</protein>
<evidence type="ECO:0000256" key="3">
    <source>
        <dbReference type="ARBA" id="ARBA00022989"/>
    </source>
</evidence>
<dbReference type="RefSeq" id="WP_090149020.1">
    <property type="nucleotide sequence ID" value="NZ_FNAN01000006.1"/>
</dbReference>
<keyword evidence="2 5" id="KW-0812">Transmembrane</keyword>
<dbReference type="GO" id="GO:0016020">
    <property type="term" value="C:membrane"/>
    <property type="evidence" value="ECO:0007669"/>
    <property type="project" value="UniProtKB-SubCell"/>
</dbReference>